<feature type="compositionally biased region" description="Polar residues" evidence="2">
    <location>
        <begin position="22"/>
        <end position="38"/>
    </location>
</feature>
<evidence type="ECO:0000256" key="1">
    <source>
        <dbReference type="ARBA" id="ARBA00004141"/>
    </source>
</evidence>
<name>A0A6H1TW08_9CYAN</name>
<protein>
    <recommendedName>
        <fullName evidence="4">Cyanobacterial aminoacyl-tRNA synthetase CAAD domain-containing protein</fullName>
    </recommendedName>
</protein>
<dbReference type="RefSeq" id="WP_168568541.1">
    <property type="nucleotide sequence ID" value="NZ_CP051167.1"/>
</dbReference>
<dbReference type="GO" id="GO:0009579">
    <property type="term" value="C:thylakoid"/>
    <property type="evidence" value="ECO:0007669"/>
    <property type="project" value="InterPro"/>
</dbReference>
<feature type="domain" description="Cyanobacterial aminoacyl-tRNA synthetase CAAD" evidence="4">
    <location>
        <begin position="58"/>
        <end position="142"/>
    </location>
</feature>
<dbReference type="KEGG" id="oxy:HCG48_07180"/>
<dbReference type="Proteomes" id="UP000500857">
    <property type="component" value="Chromosome"/>
</dbReference>
<reference evidence="5 6" key="1">
    <citation type="submission" date="2020-04" db="EMBL/GenBank/DDBJ databases">
        <authorList>
            <person name="Basu S."/>
            <person name="Maruthanayagam V."/>
            <person name="Chakraborty S."/>
            <person name="Pramanik A."/>
            <person name="Mukherjee J."/>
            <person name="Brink B."/>
        </authorList>
    </citation>
    <scope>NUCLEOTIDE SEQUENCE [LARGE SCALE GENOMIC DNA]</scope>
    <source>
        <strain evidence="5 6">AP17</strain>
    </source>
</reference>
<feature type="transmembrane region" description="Helical" evidence="3">
    <location>
        <begin position="97"/>
        <end position="117"/>
    </location>
</feature>
<evidence type="ECO:0000313" key="5">
    <source>
        <dbReference type="EMBL" id="QIZ70386.1"/>
    </source>
</evidence>
<gene>
    <name evidence="5" type="ORF">HCG48_07180</name>
</gene>
<feature type="region of interest" description="Disordered" evidence="2">
    <location>
        <begin position="1"/>
        <end position="38"/>
    </location>
</feature>
<dbReference type="GO" id="GO:0016020">
    <property type="term" value="C:membrane"/>
    <property type="evidence" value="ECO:0007669"/>
    <property type="project" value="UniProtKB-SubCell"/>
</dbReference>
<proteinExistence type="predicted"/>
<accession>A0A6H1TW08</accession>
<dbReference type="PANTHER" id="PTHR33222:SF4">
    <property type="entry name" value="PROTEIN CURVATURE THYLAKOID 1A, CHLOROPLASTIC"/>
    <property type="match status" value="1"/>
</dbReference>
<feature type="transmembrane region" description="Helical" evidence="3">
    <location>
        <begin position="71"/>
        <end position="91"/>
    </location>
</feature>
<sequence length="147" mass="16094">MNPNTDPKQETTTDTGATTEDINFSSEEGGSIASVSSSNQTFEEIRDRVVAILSELPDYVSSFFGEYQKPIVTVGLVVAALVTVRVTLAVVDAINDIPLLSPFLELVGIGYSAWFVYRYLLRASNRQELLNELNSLKDQVVGKSSSR</sequence>
<organism evidence="5 6">
    <name type="scientific">Oxynema aestuarii AP17</name>
    <dbReference type="NCBI Taxonomy" id="2064643"/>
    <lineage>
        <taxon>Bacteria</taxon>
        <taxon>Bacillati</taxon>
        <taxon>Cyanobacteriota</taxon>
        <taxon>Cyanophyceae</taxon>
        <taxon>Oscillatoriophycideae</taxon>
        <taxon>Oscillatoriales</taxon>
        <taxon>Oscillatoriaceae</taxon>
        <taxon>Oxynema</taxon>
        <taxon>Oxynema aestuarii</taxon>
    </lineage>
</organism>
<keyword evidence="3" id="KW-1133">Transmembrane helix</keyword>
<dbReference type="PANTHER" id="PTHR33222">
    <property type="match status" value="1"/>
</dbReference>
<keyword evidence="3" id="KW-0812">Transmembrane</keyword>
<evidence type="ECO:0000259" key="4">
    <source>
        <dbReference type="Pfam" id="PF14159"/>
    </source>
</evidence>
<dbReference type="InterPro" id="IPR025564">
    <property type="entry name" value="CAAD_dom"/>
</dbReference>
<keyword evidence="3" id="KW-0472">Membrane</keyword>
<dbReference type="Pfam" id="PF14159">
    <property type="entry name" value="CAAD"/>
    <property type="match status" value="1"/>
</dbReference>
<evidence type="ECO:0000256" key="3">
    <source>
        <dbReference type="SAM" id="Phobius"/>
    </source>
</evidence>
<evidence type="ECO:0000256" key="2">
    <source>
        <dbReference type="SAM" id="MobiDB-lite"/>
    </source>
</evidence>
<dbReference type="EMBL" id="CP051167">
    <property type="protein sequence ID" value="QIZ70386.1"/>
    <property type="molecule type" value="Genomic_DNA"/>
</dbReference>
<keyword evidence="6" id="KW-1185">Reference proteome</keyword>
<dbReference type="InterPro" id="IPR033344">
    <property type="entry name" value="CURT1"/>
</dbReference>
<feature type="compositionally biased region" description="Low complexity" evidence="2">
    <location>
        <begin position="10"/>
        <end position="21"/>
    </location>
</feature>
<dbReference type="AlphaFoldDB" id="A0A6H1TW08"/>
<evidence type="ECO:0000313" key="6">
    <source>
        <dbReference type="Proteomes" id="UP000500857"/>
    </source>
</evidence>
<comment type="subcellular location">
    <subcellularLocation>
        <location evidence="1">Membrane</location>
        <topology evidence="1">Multi-pass membrane protein</topology>
    </subcellularLocation>
</comment>